<protein>
    <submittedName>
        <fullName evidence="2">Uncharacterized protein</fullName>
    </submittedName>
</protein>
<organism evidence="2 3">
    <name type="scientific">Symbiodinium pilosum</name>
    <name type="common">Dinoflagellate</name>
    <dbReference type="NCBI Taxonomy" id="2952"/>
    <lineage>
        <taxon>Eukaryota</taxon>
        <taxon>Sar</taxon>
        <taxon>Alveolata</taxon>
        <taxon>Dinophyceae</taxon>
        <taxon>Suessiales</taxon>
        <taxon>Symbiodiniaceae</taxon>
        <taxon>Symbiodinium</taxon>
    </lineage>
</organism>
<feature type="non-terminal residue" evidence="2">
    <location>
        <position position="1"/>
    </location>
</feature>
<gene>
    <name evidence="2" type="ORF">SPIL2461_LOCUS9147</name>
</gene>
<accession>A0A812PU72</accession>
<dbReference type="Proteomes" id="UP000649617">
    <property type="component" value="Unassembled WGS sequence"/>
</dbReference>
<keyword evidence="3" id="KW-1185">Reference proteome</keyword>
<comment type="caution">
    <text evidence="2">The sequence shown here is derived from an EMBL/GenBank/DDBJ whole genome shotgun (WGS) entry which is preliminary data.</text>
</comment>
<sequence length="127" mass="14107">DSKFAVTSPAPRPQMATTIGRSQAEASEPISEAEREERRRMAALKAEQRLDEKMARGVGDVEKVKQLQEKNQRAEILGRLEELYARLGEELPMGVRLADLKKLKELQADAQKRVDIKTGGPAVRAAV</sequence>
<proteinExistence type="predicted"/>
<dbReference type="AlphaFoldDB" id="A0A812PU72"/>
<reference evidence="2" key="1">
    <citation type="submission" date="2021-02" db="EMBL/GenBank/DDBJ databases">
        <authorList>
            <person name="Dougan E. K."/>
            <person name="Rhodes N."/>
            <person name="Thang M."/>
            <person name="Chan C."/>
        </authorList>
    </citation>
    <scope>NUCLEOTIDE SEQUENCE</scope>
</reference>
<feature type="region of interest" description="Disordered" evidence="1">
    <location>
        <begin position="1"/>
        <end position="40"/>
    </location>
</feature>
<evidence type="ECO:0000313" key="2">
    <source>
        <dbReference type="EMBL" id="CAE7376352.1"/>
    </source>
</evidence>
<evidence type="ECO:0000256" key="1">
    <source>
        <dbReference type="SAM" id="MobiDB-lite"/>
    </source>
</evidence>
<name>A0A812PU72_SYMPI</name>
<dbReference type="EMBL" id="CAJNIZ010015669">
    <property type="protein sequence ID" value="CAE7376352.1"/>
    <property type="molecule type" value="Genomic_DNA"/>
</dbReference>
<evidence type="ECO:0000313" key="3">
    <source>
        <dbReference type="Proteomes" id="UP000649617"/>
    </source>
</evidence>